<dbReference type="GO" id="GO:0046872">
    <property type="term" value="F:metal ion binding"/>
    <property type="evidence" value="ECO:0007669"/>
    <property type="project" value="UniProtKB-KW"/>
</dbReference>
<keyword evidence="1" id="KW-0496">Mitochondrion</keyword>
<dbReference type="UniPathway" id="UPA00705"/>
<dbReference type="GO" id="GO:0005743">
    <property type="term" value="C:mitochondrial inner membrane"/>
    <property type="evidence" value="ECO:0007669"/>
    <property type="project" value="UniProtKB-SubCell"/>
</dbReference>
<accession>A0A484GXW9</accession>
<organism evidence="2 3">
    <name type="scientific">Sousa chinensis</name>
    <name type="common">Indo-pacific humpbacked dolphin</name>
    <name type="synonym">Steno chinensis</name>
    <dbReference type="NCBI Taxonomy" id="103600"/>
    <lineage>
        <taxon>Eukaryota</taxon>
        <taxon>Metazoa</taxon>
        <taxon>Chordata</taxon>
        <taxon>Craniata</taxon>
        <taxon>Vertebrata</taxon>
        <taxon>Euteleostomi</taxon>
        <taxon>Mammalia</taxon>
        <taxon>Eutheria</taxon>
        <taxon>Laurasiatheria</taxon>
        <taxon>Artiodactyla</taxon>
        <taxon>Whippomorpha</taxon>
        <taxon>Cetacea</taxon>
        <taxon>Odontoceti</taxon>
        <taxon>Delphinidae</taxon>
        <taxon>Sousa</taxon>
    </lineage>
</organism>
<keyword evidence="1" id="KW-0679">Respiratory chain</keyword>
<keyword evidence="1" id="KW-0349">Heme</keyword>
<keyword evidence="1" id="KW-0813">Transport</keyword>
<protein>
    <recommendedName>
        <fullName evidence="1">Cytochrome c oxidase subunit 1</fullName>
        <ecNumber evidence="1">7.1.1.9</ecNumber>
    </recommendedName>
</protein>
<dbReference type="Proteomes" id="UP000295264">
    <property type="component" value="Unassembled WGS sequence"/>
</dbReference>
<evidence type="ECO:0000313" key="2">
    <source>
        <dbReference type="EMBL" id="TEA40764.1"/>
    </source>
</evidence>
<comment type="subcellular location">
    <subcellularLocation>
        <location evidence="1">Mitochondrion inner membrane</location>
        <topology evidence="1">Multi-pass membrane protein</topology>
    </subcellularLocation>
</comment>
<keyword evidence="1" id="KW-0472">Membrane</keyword>
<evidence type="ECO:0000256" key="1">
    <source>
        <dbReference type="RuleBase" id="RU000369"/>
    </source>
</evidence>
<comment type="pathway">
    <text evidence="1">Energy metabolism; oxidative phosphorylation.</text>
</comment>
<comment type="similarity">
    <text evidence="1">Belongs to the heme-copper respiratory oxidase family.</text>
</comment>
<keyword evidence="1" id="KW-0249">Electron transport</keyword>
<dbReference type="AlphaFoldDB" id="A0A484GXW9"/>
<comment type="caution">
    <text evidence="2">The sequence shown here is derived from an EMBL/GenBank/DDBJ whole genome shotgun (WGS) entry which is preliminary data.</text>
</comment>
<sequence>LAGVSSILGAVNFVTTIMNIKPPAIAQYQTPLFV</sequence>
<dbReference type="GO" id="GO:0020037">
    <property type="term" value="F:heme binding"/>
    <property type="evidence" value="ECO:0007669"/>
    <property type="project" value="InterPro"/>
</dbReference>
<reference evidence="2 3" key="1">
    <citation type="journal article" date="2018" name="Genomics">
        <title>Molecular footprints of inshore aquatic adaptation in Indo-Pacific humpback dolphin (Sousa chinensis).</title>
        <authorList>
            <person name="Ming Y."/>
            <person name="Jian J."/>
            <person name="Yu F."/>
            <person name="Yu X."/>
            <person name="Wang J."/>
            <person name="Liu W."/>
        </authorList>
    </citation>
    <scope>NUCLEOTIDE SEQUENCE [LARGE SCALE GENOMIC DNA]</scope>
    <source>
        <strain evidence="2">MY-2018</strain>
        <tissue evidence="2">Skin</tissue>
    </source>
</reference>
<feature type="non-terminal residue" evidence="2">
    <location>
        <position position="1"/>
    </location>
</feature>
<proteinExistence type="inferred from homology"/>
<keyword evidence="1" id="KW-0812">Transmembrane</keyword>
<dbReference type="SUPFAM" id="SSF81442">
    <property type="entry name" value="Cytochrome c oxidase subunit I-like"/>
    <property type="match status" value="1"/>
</dbReference>
<dbReference type="EMBL" id="QWLN02002294">
    <property type="protein sequence ID" value="TEA40764.1"/>
    <property type="molecule type" value="Genomic_DNA"/>
</dbReference>
<dbReference type="PRINTS" id="PR01165">
    <property type="entry name" value="CYCOXIDASEI"/>
</dbReference>
<gene>
    <name evidence="2" type="ORF">DBR06_SOUSAS1310067</name>
</gene>
<keyword evidence="1" id="KW-0408">Iron</keyword>
<dbReference type="EC" id="7.1.1.9" evidence="1"/>
<dbReference type="InterPro" id="IPR036927">
    <property type="entry name" value="Cyt_c_oxase-like_su1_sf"/>
</dbReference>
<keyword evidence="1" id="KW-0186">Copper</keyword>
<comment type="function">
    <text evidence="1">Component of the cytochrome c oxidase, the last enzyme in the mitochondrial electron transport chain which drives oxidative phosphorylation. The respiratory chain contains 3 multisubunit complexes succinate dehydrogenase (complex II, CII), ubiquinol-cytochrome c oxidoreductase (cytochrome b-c1 complex, complex III, CIII) and cytochrome c oxidase (complex IV, CIV), that cooperate to transfer electrons derived from NADH and succinate to molecular oxygen, creating an electrochemical gradient over the inner membrane that drives transmembrane transport and the ATP synthase. Cytochrome c oxidase is the component of the respiratory chain that catalyzes the reduction of oxygen to water. Electrons originating from reduced cytochrome c in the intermembrane space (IMS) are transferred via the dinuclear copper A center (CU(A)) of subunit 2 and heme A of subunit 1 to the active site in subunit 1, a binuclear center (BNC) formed by heme A3 and copper B (CU(B)). The BNC reduces molecular oxygen to 2 water molecules using 4 electrons from cytochrome c in the IMS and 4 protons from the mitochondrial matrix.</text>
</comment>
<dbReference type="InterPro" id="IPR000883">
    <property type="entry name" value="Cyt_C_Oxase_1"/>
</dbReference>
<dbReference type="GO" id="GO:0006119">
    <property type="term" value="P:oxidative phosphorylation"/>
    <property type="evidence" value="ECO:0007669"/>
    <property type="project" value="UniProtKB-UniPathway"/>
</dbReference>
<keyword evidence="1" id="KW-0479">Metal-binding</keyword>
<keyword evidence="1" id="KW-0999">Mitochondrion inner membrane</keyword>
<comment type="catalytic activity">
    <reaction evidence="1">
        <text>4 Fe(II)-[cytochrome c] + O2 + 8 H(+)(in) = 4 Fe(III)-[cytochrome c] + 2 H2O + 4 H(+)(out)</text>
        <dbReference type="Rhea" id="RHEA:11436"/>
        <dbReference type="Rhea" id="RHEA-COMP:10350"/>
        <dbReference type="Rhea" id="RHEA-COMP:14399"/>
        <dbReference type="ChEBI" id="CHEBI:15377"/>
        <dbReference type="ChEBI" id="CHEBI:15378"/>
        <dbReference type="ChEBI" id="CHEBI:15379"/>
        <dbReference type="ChEBI" id="CHEBI:29033"/>
        <dbReference type="ChEBI" id="CHEBI:29034"/>
        <dbReference type="EC" id="7.1.1.9"/>
    </reaction>
</comment>
<keyword evidence="3" id="KW-1185">Reference proteome</keyword>
<dbReference type="Gene3D" id="1.20.210.10">
    <property type="entry name" value="Cytochrome c oxidase-like, subunit I domain"/>
    <property type="match status" value="1"/>
</dbReference>
<dbReference type="GO" id="GO:0004129">
    <property type="term" value="F:cytochrome-c oxidase activity"/>
    <property type="evidence" value="ECO:0007669"/>
    <property type="project" value="UniProtKB-EC"/>
</dbReference>
<name>A0A484GXW9_SOUCH</name>
<evidence type="ECO:0000313" key="3">
    <source>
        <dbReference type="Proteomes" id="UP000295264"/>
    </source>
</evidence>